<evidence type="ECO:0000313" key="3">
    <source>
        <dbReference type="Proteomes" id="UP000053257"/>
    </source>
</evidence>
<dbReference type="Proteomes" id="UP000053257">
    <property type="component" value="Unassembled WGS sequence"/>
</dbReference>
<evidence type="ECO:0000256" key="1">
    <source>
        <dbReference type="SAM" id="MobiDB-lite"/>
    </source>
</evidence>
<proteinExistence type="predicted"/>
<name>A0A0C3S1C9_PHLG1</name>
<protein>
    <submittedName>
        <fullName evidence="2">Uncharacterized protein</fullName>
    </submittedName>
</protein>
<keyword evidence="3" id="KW-1185">Reference proteome</keyword>
<dbReference type="HOGENOM" id="CLU_1289360_0_0_1"/>
<sequence length="214" mass="23659">MQARPRGVEVLSFLAHDTQLGLPPYFDSPVAPGARAYVVWGSGCGDVGGRGRHTRQSVVDSGEKGKYKGRGGTPPTAQRRFVHLLVRSRSRCRRSAQAADTVQRELSPVAPNFHPNGGKQSHWATKRYLTLLGSRSEDDLTNSGIGAGTEPLRNWLDRCVIVGMGDVAPESNFWGLLYVGFPRYFKVSDEKNNEHSHVHRGGQRRYLASMRGYP</sequence>
<gene>
    <name evidence="2" type="ORF">PHLGIDRAFT_374637</name>
</gene>
<dbReference type="EMBL" id="KN840845">
    <property type="protein sequence ID" value="KIP01255.1"/>
    <property type="molecule type" value="Genomic_DNA"/>
</dbReference>
<reference evidence="2 3" key="1">
    <citation type="journal article" date="2014" name="PLoS Genet.">
        <title>Analysis of the Phlebiopsis gigantea genome, transcriptome and secretome provides insight into its pioneer colonization strategies of wood.</title>
        <authorList>
            <person name="Hori C."/>
            <person name="Ishida T."/>
            <person name="Igarashi K."/>
            <person name="Samejima M."/>
            <person name="Suzuki H."/>
            <person name="Master E."/>
            <person name="Ferreira P."/>
            <person name="Ruiz-Duenas F.J."/>
            <person name="Held B."/>
            <person name="Canessa P."/>
            <person name="Larrondo L.F."/>
            <person name="Schmoll M."/>
            <person name="Druzhinina I.S."/>
            <person name="Kubicek C.P."/>
            <person name="Gaskell J.A."/>
            <person name="Kersten P."/>
            <person name="St John F."/>
            <person name="Glasner J."/>
            <person name="Sabat G."/>
            <person name="Splinter BonDurant S."/>
            <person name="Syed K."/>
            <person name="Yadav J."/>
            <person name="Mgbeahuruike A.C."/>
            <person name="Kovalchuk A."/>
            <person name="Asiegbu F.O."/>
            <person name="Lackner G."/>
            <person name="Hoffmeister D."/>
            <person name="Rencoret J."/>
            <person name="Gutierrez A."/>
            <person name="Sun H."/>
            <person name="Lindquist E."/>
            <person name="Barry K."/>
            <person name="Riley R."/>
            <person name="Grigoriev I.V."/>
            <person name="Henrissat B."/>
            <person name="Kues U."/>
            <person name="Berka R.M."/>
            <person name="Martinez A.T."/>
            <person name="Covert S.F."/>
            <person name="Blanchette R.A."/>
            <person name="Cullen D."/>
        </authorList>
    </citation>
    <scope>NUCLEOTIDE SEQUENCE [LARGE SCALE GENOMIC DNA]</scope>
    <source>
        <strain evidence="2 3">11061_1 CR5-6</strain>
    </source>
</reference>
<evidence type="ECO:0000313" key="2">
    <source>
        <dbReference type="EMBL" id="KIP01255.1"/>
    </source>
</evidence>
<accession>A0A0C3S1C9</accession>
<organism evidence="2 3">
    <name type="scientific">Phlebiopsis gigantea (strain 11061_1 CR5-6)</name>
    <name type="common">White-rot fungus</name>
    <name type="synonym">Peniophora gigantea</name>
    <dbReference type="NCBI Taxonomy" id="745531"/>
    <lineage>
        <taxon>Eukaryota</taxon>
        <taxon>Fungi</taxon>
        <taxon>Dikarya</taxon>
        <taxon>Basidiomycota</taxon>
        <taxon>Agaricomycotina</taxon>
        <taxon>Agaricomycetes</taxon>
        <taxon>Polyporales</taxon>
        <taxon>Phanerochaetaceae</taxon>
        <taxon>Phlebiopsis</taxon>
    </lineage>
</organism>
<dbReference type="AlphaFoldDB" id="A0A0C3S1C9"/>
<feature type="region of interest" description="Disordered" evidence="1">
    <location>
        <begin position="50"/>
        <end position="76"/>
    </location>
</feature>